<keyword evidence="3" id="KW-1185">Reference proteome</keyword>
<organism evidence="2 3">
    <name type="scientific">Tilletiopsis washingtonensis</name>
    <dbReference type="NCBI Taxonomy" id="58919"/>
    <lineage>
        <taxon>Eukaryota</taxon>
        <taxon>Fungi</taxon>
        <taxon>Dikarya</taxon>
        <taxon>Basidiomycota</taxon>
        <taxon>Ustilaginomycotina</taxon>
        <taxon>Exobasidiomycetes</taxon>
        <taxon>Entylomatales</taxon>
        <taxon>Entylomatales incertae sedis</taxon>
        <taxon>Tilletiopsis</taxon>
    </lineage>
</organism>
<reference evidence="2 3" key="1">
    <citation type="journal article" date="2018" name="Mol. Biol. Evol.">
        <title>Broad Genomic Sampling Reveals a Smut Pathogenic Ancestry of the Fungal Clade Ustilaginomycotina.</title>
        <authorList>
            <person name="Kijpornyongpan T."/>
            <person name="Mondo S.J."/>
            <person name="Barry K."/>
            <person name="Sandor L."/>
            <person name="Lee J."/>
            <person name="Lipzen A."/>
            <person name="Pangilinan J."/>
            <person name="LaButti K."/>
            <person name="Hainaut M."/>
            <person name="Henrissat B."/>
            <person name="Grigoriev I.V."/>
            <person name="Spatafora J.W."/>
            <person name="Aime M.C."/>
        </authorList>
    </citation>
    <scope>NUCLEOTIDE SEQUENCE [LARGE SCALE GENOMIC DNA]</scope>
    <source>
        <strain evidence="2 3">MCA 4186</strain>
    </source>
</reference>
<dbReference type="AlphaFoldDB" id="A0A316ZJN0"/>
<dbReference type="RefSeq" id="XP_025601617.1">
    <property type="nucleotide sequence ID" value="XM_025741351.1"/>
</dbReference>
<sequence length="189" mass="20294">MGERSTTHQACSADDDDEAQGRPWAARRQPRGASSRLLTSRRSRRQPQAAHLRLRAGTRTPMPTLLLPLEHLRRRAEQRSVSAWASGVRCAALADGKALPAAELCLRQRAIPTARLLACCGCPLLQGESAHEGARVDRRAAPNRPARSRAQIRTAAAAAASVHSSAPGRAGDVLHAEAARMVLPRPAFS</sequence>
<proteinExistence type="predicted"/>
<accession>A0A316ZJN0</accession>
<evidence type="ECO:0000256" key="1">
    <source>
        <dbReference type="SAM" id="MobiDB-lite"/>
    </source>
</evidence>
<protein>
    <submittedName>
        <fullName evidence="2">Uncharacterized protein</fullName>
    </submittedName>
</protein>
<gene>
    <name evidence="2" type="ORF">FA09DRAFT_327282</name>
</gene>
<dbReference type="Proteomes" id="UP000245946">
    <property type="component" value="Unassembled WGS sequence"/>
</dbReference>
<dbReference type="GeneID" id="37268895"/>
<feature type="region of interest" description="Disordered" evidence="1">
    <location>
        <begin position="1"/>
        <end position="57"/>
    </location>
</feature>
<name>A0A316ZJN0_9BASI</name>
<evidence type="ECO:0000313" key="3">
    <source>
        <dbReference type="Proteomes" id="UP000245946"/>
    </source>
</evidence>
<evidence type="ECO:0000313" key="2">
    <source>
        <dbReference type="EMBL" id="PWO01339.1"/>
    </source>
</evidence>
<dbReference type="EMBL" id="KZ819283">
    <property type="protein sequence ID" value="PWO01339.1"/>
    <property type="molecule type" value="Genomic_DNA"/>
</dbReference>